<reference evidence="1" key="1">
    <citation type="submission" date="2016-11" db="EMBL/GenBank/DDBJ databases">
        <title>The genome sequence of Colletotrichum cuscutae.</title>
        <authorList>
            <person name="Baroncelli R."/>
        </authorList>
    </citation>
    <scope>NUCLEOTIDE SEQUENCE</scope>
    <source>
        <strain evidence="1">IMI 304802</strain>
    </source>
</reference>
<proteinExistence type="predicted"/>
<dbReference type="Proteomes" id="UP001239213">
    <property type="component" value="Unassembled WGS sequence"/>
</dbReference>
<protein>
    <submittedName>
        <fullName evidence="1">Uncharacterized protein</fullName>
    </submittedName>
</protein>
<accession>A0AAI9YD10</accession>
<evidence type="ECO:0000313" key="1">
    <source>
        <dbReference type="EMBL" id="KAK1498133.1"/>
    </source>
</evidence>
<sequence>MVRAVFTQIECSVADPKASGPVNLASLAPIPRLQASQPAIHYQTTLIMSVFLKSAFTFFFALSLRPLGVAAQAQASIGRSLPALLVVGTGRDARLLGYLSAYKLQLRDSYSASSMRNIAMEMV</sequence>
<dbReference type="AlphaFoldDB" id="A0AAI9YD10"/>
<evidence type="ECO:0000313" key="2">
    <source>
        <dbReference type="Proteomes" id="UP001239213"/>
    </source>
</evidence>
<organism evidence="1 2">
    <name type="scientific">Colletotrichum cuscutae</name>
    <dbReference type="NCBI Taxonomy" id="1209917"/>
    <lineage>
        <taxon>Eukaryota</taxon>
        <taxon>Fungi</taxon>
        <taxon>Dikarya</taxon>
        <taxon>Ascomycota</taxon>
        <taxon>Pezizomycotina</taxon>
        <taxon>Sordariomycetes</taxon>
        <taxon>Hypocreomycetidae</taxon>
        <taxon>Glomerellales</taxon>
        <taxon>Glomerellaceae</taxon>
        <taxon>Colletotrichum</taxon>
        <taxon>Colletotrichum acutatum species complex</taxon>
    </lineage>
</organism>
<comment type="caution">
    <text evidence="1">The sequence shown here is derived from an EMBL/GenBank/DDBJ whole genome shotgun (WGS) entry which is preliminary data.</text>
</comment>
<keyword evidence="2" id="KW-1185">Reference proteome</keyword>
<dbReference type="EMBL" id="MPDP01000005">
    <property type="protein sequence ID" value="KAK1498133.1"/>
    <property type="molecule type" value="Genomic_DNA"/>
</dbReference>
<name>A0AAI9YD10_9PEZI</name>
<gene>
    <name evidence="1" type="ORF">CCUS01_12909</name>
</gene>